<comment type="caution">
    <text evidence="1">The sequence shown here is derived from an EMBL/GenBank/DDBJ whole genome shotgun (WGS) entry which is preliminary data.</text>
</comment>
<protein>
    <submittedName>
        <fullName evidence="1">Uncharacterized protein</fullName>
    </submittedName>
</protein>
<dbReference type="EMBL" id="JQIM01000007">
    <property type="protein sequence ID" value="KGX17260.1"/>
    <property type="molecule type" value="Genomic_DNA"/>
</dbReference>
<evidence type="ECO:0000313" key="2">
    <source>
        <dbReference type="Proteomes" id="UP000030475"/>
    </source>
</evidence>
<sequence length="84" mass="9009">MDRSAYELITIDATATAPKGLGRLPYATHPRVGEWVEIEVDEKAFMFEVVMVAHSSSGGLSDLYVRKVAQASEAVHSLCGAVTA</sequence>
<dbReference type="AlphaFoldDB" id="A0AA40JI84"/>
<gene>
    <name evidence="1" type="ORF">Y036_6168</name>
</gene>
<proteinExistence type="predicted"/>
<name>A0AA40JI84_BURPE</name>
<organism evidence="1 2">
    <name type="scientific">Burkholderia pseudomallei</name>
    <name type="common">Pseudomonas pseudomallei</name>
    <dbReference type="NCBI Taxonomy" id="28450"/>
    <lineage>
        <taxon>Bacteria</taxon>
        <taxon>Pseudomonadati</taxon>
        <taxon>Pseudomonadota</taxon>
        <taxon>Betaproteobacteria</taxon>
        <taxon>Burkholderiales</taxon>
        <taxon>Burkholderiaceae</taxon>
        <taxon>Burkholderia</taxon>
        <taxon>pseudomallei group</taxon>
    </lineage>
</organism>
<dbReference type="Proteomes" id="UP000030475">
    <property type="component" value="Unassembled WGS sequence"/>
</dbReference>
<accession>A0AA40JI84</accession>
<reference evidence="1 2" key="1">
    <citation type="submission" date="2014-08" db="EMBL/GenBank/DDBJ databases">
        <authorList>
            <person name="Bunnell A."/>
            <person name="Chain P.S."/>
            <person name="Chertkov O."/>
            <person name="Currie B.J."/>
            <person name="Daligault H.E."/>
            <person name="Davenport K.W."/>
            <person name="Davis C."/>
            <person name="Gleasner C.D."/>
            <person name="Johnson S.L."/>
            <person name="Kaestli M."/>
            <person name="Koren S."/>
            <person name="Kunde Y.A."/>
            <person name="Mayo M."/>
            <person name="McMurry K.K."/>
            <person name="Price E.P."/>
            <person name="Reitenga K.G."/>
            <person name="Robison R."/>
            <person name="Rosovitz M.J."/>
            <person name="Sarovich D.S."/>
            <person name="Teshima H."/>
        </authorList>
    </citation>
    <scope>NUCLEOTIDE SEQUENCE [LARGE SCALE GENOMIC DNA]</scope>
    <source>
        <strain evidence="1 2">MSHR44</strain>
    </source>
</reference>
<evidence type="ECO:0000313" key="1">
    <source>
        <dbReference type="EMBL" id="KGX17260.1"/>
    </source>
</evidence>